<dbReference type="InterPro" id="IPR000014">
    <property type="entry name" value="PAS"/>
</dbReference>
<dbReference type="InterPro" id="IPR036890">
    <property type="entry name" value="HATPase_C_sf"/>
</dbReference>
<dbReference type="EMBL" id="QRAO01000001">
    <property type="protein sequence ID" value="RDK88695.1"/>
    <property type="molecule type" value="Genomic_DNA"/>
</dbReference>
<evidence type="ECO:0000259" key="7">
    <source>
        <dbReference type="PROSITE" id="PS50113"/>
    </source>
</evidence>
<dbReference type="EC" id="2.7.13.3" evidence="2"/>
<comment type="caution">
    <text evidence="8">The sequence shown here is derived from an EMBL/GenBank/DDBJ whole genome shotgun (WGS) entry which is preliminary data.</text>
</comment>
<dbReference type="InterPro" id="IPR005467">
    <property type="entry name" value="His_kinase_dom"/>
</dbReference>
<evidence type="ECO:0000256" key="3">
    <source>
        <dbReference type="ARBA" id="ARBA00022553"/>
    </source>
</evidence>
<dbReference type="PANTHER" id="PTHR43304:SF1">
    <property type="entry name" value="PAC DOMAIN-CONTAINING PROTEIN"/>
    <property type="match status" value="1"/>
</dbReference>
<dbReference type="SUPFAM" id="SSF55785">
    <property type="entry name" value="PYP-like sensor domain (PAS domain)"/>
    <property type="match status" value="1"/>
</dbReference>
<dbReference type="PANTHER" id="PTHR43304">
    <property type="entry name" value="PHYTOCHROME-LIKE PROTEIN CPH1"/>
    <property type="match status" value="1"/>
</dbReference>
<dbReference type="Gene3D" id="3.30.565.10">
    <property type="entry name" value="Histidine kinase-like ATPase, C-terminal domain"/>
    <property type="match status" value="1"/>
</dbReference>
<dbReference type="InterPro" id="IPR000700">
    <property type="entry name" value="PAS-assoc_C"/>
</dbReference>
<organism evidence="8 9">
    <name type="scientific">Marinirhabdus gelatinilytica</name>
    <dbReference type="NCBI Taxonomy" id="1703343"/>
    <lineage>
        <taxon>Bacteria</taxon>
        <taxon>Pseudomonadati</taxon>
        <taxon>Bacteroidota</taxon>
        <taxon>Flavobacteriia</taxon>
        <taxon>Flavobacteriales</taxon>
        <taxon>Flavobacteriaceae</taxon>
    </lineage>
</organism>
<dbReference type="RefSeq" id="WP_115122375.1">
    <property type="nucleotide sequence ID" value="NZ_QRAO01000001.1"/>
</dbReference>
<keyword evidence="4" id="KW-0808">Transferase</keyword>
<protein>
    <recommendedName>
        <fullName evidence="2">histidine kinase</fullName>
        <ecNumber evidence="2">2.7.13.3</ecNumber>
    </recommendedName>
</protein>
<evidence type="ECO:0000259" key="6">
    <source>
        <dbReference type="PROSITE" id="PS50109"/>
    </source>
</evidence>
<dbReference type="CDD" id="cd00130">
    <property type="entry name" value="PAS"/>
    <property type="match status" value="1"/>
</dbReference>
<dbReference type="AlphaFoldDB" id="A0A370QJZ7"/>
<dbReference type="PROSITE" id="PS50109">
    <property type="entry name" value="HIS_KIN"/>
    <property type="match status" value="1"/>
</dbReference>
<dbReference type="InterPro" id="IPR013655">
    <property type="entry name" value="PAS_fold_3"/>
</dbReference>
<keyword evidence="3" id="KW-0597">Phosphoprotein</keyword>
<dbReference type="Gene3D" id="3.30.450.20">
    <property type="entry name" value="PAS domain"/>
    <property type="match status" value="1"/>
</dbReference>
<evidence type="ECO:0000256" key="2">
    <source>
        <dbReference type="ARBA" id="ARBA00012438"/>
    </source>
</evidence>
<feature type="domain" description="Histidine kinase" evidence="6">
    <location>
        <begin position="169"/>
        <end position="378"/>
    </location>
</feature>
<dbReference type="SUPFAM" id="SSF55874">
    <property type="entry name" value="ATPase domain of HSP90 chaperone/DNA topoisomerase II/histidine kinase"/>
    <property type="match status" value="1"/>
</dbReference>
<evidence type="ECO:0000256" key="5">
    <source>
        <dbReference type="ARBA" id="ARBA00022777"/>
    </source>
</evidence>
<dbReference type="OrthoDB" id="5522855at2"/>
<proteinExistence type="predicted"/>
<name>A0A370QJZ7_9FLAO</name>
<evidence type="ECO:0000313" key="8">
    <source>
        <dbReference type="EMBL" id="RDK88695.1"/>
    </source>
</evidence>
<evidence type="ECO:0000256" key="4">
    <source>
        <dbReference type="ARBA" id="ARBA00022679"/>
    </source>
</evidence>
<reference evidence="8 9" key="1">
    <citation type="submission" date="2018-07" db="EMBL/GenBank/DDBJ databases">
        <title>Genomic Encyclopedia of Type Strains, Phase IV (KMG-IV): sequencing the most valuable type-strain genomes for metagenomic binning, comparative biology and taxonomic classification.</title>
        <authorList>
            <person name="Goeker M."/>
        </authorList>
    </citation>
    <scope>NUCLEOTIDE SEQUENCE [LARGE SCALE GENOMIC DNA]</scope>
    <source>
        <strain evidence="8 9">DSM 101478</strain>
    </source>
</reference>
<dbReference type="GO" id="GO:0004673">
    <property type="term" value="F:protein histidine kinase activity"/>
    <property type="evidence" value="ECO:0007669"/>
    <property type="project" value="UniProtKB-EC"/>
</dbReference>
<evidence type="ECO:0000313" key="9">
    <source>
        <dbReference type="Proteomes" id="UP000255317"/>
    </source>
</evidence>
<dbReference type="PROSITE" id="PS50113">
    <property type="entry name" value="PAC"/>
    <property type="match status" value="1"/>
</dbReference>
<evidence type="ECO:0000256" key="1">
    <source>
        <dbReference type="ARBA" id="ARBA00000085"/>
    </source>
</evidence>
<sequence length="378" mass="42737">MNFLAQKRKKILQQDISPTTSKARTFDNFYYKEIALLTGAGGYGVDSINKTSYIDPEGKKILNITGDFNPTNMLLEFYAEEEKERVMATFTKCSQGTPFTTIVKMKKTTGELFWARVMGKPKYDNKGNIVGIHGVFQDITKEKERETQLQESMRTIASQNSRLFEYANLISHNLKSHASNLNMSLELLGDTKDTSEAKELFSLLKGISNELCETINDLCETVSVTETAKISKTEISFEDAIIASKQRLASKISEQPIQLYTDFSEAPSIQYIPSFLEYIFDTLLLQAMERKHPERSLNIQIFSLESERGSSLLFKDNGIGHSREEDLQKVFDITKTNTAYTTCKNIELFQLKNKIEALGGSVQLDSSPERGSTFTIVF</sequence>
<comment type="catalytic activity">
    <reaction evidence="1">
        <text>ATP + protein L-histidine = ADP + protein N-phospho-L-histidine.</text>
        <dbReference type="EC" id="2.7.13.3"/>
    </reaction>
</comment>
<dbReference type="NCBIfam" id="TIGR00229">
    <property type="entry name" value="sensory_box"/>
    <property type="match status" value="1"/>
</dbReference>
<keyword evidence="5" id="KW-0418">Kinase</keyword>
<feature type="domain" description="PAC" evidence="7">
    <location>
        <begin position="99"/>
        <end position="151"/>
    </location>
</feature>
<dbReference type="Pfam" id="PF08447">
    <property type="entry name" value="PAS_3"/>
    <property type="match status" value="1"/>
</dbReference>
<accession>A0A370QJZ7</accession>
<gene>
    <name evidence="8" type="ORF">C8D94_101571</name>
</gene>
<dbReference type="InterPro" id="IPR035965">
    <property type="entry name" value="PAS-like_dom_sf"/>
</dbReference>
<dbReference type="InterPro" id="IPR052162">
    <property type="entry name" value="Sensor_kinase/Photoreceptor"/>
</dbReference>
<dbReference type="SMART" id="SM00086">
    <property type="entry name" value="PAC"/>
    <property type="match status" value="1"/>
</dbReference>
<keyword evidence="9" id="KW-1185">Reference proteome</keyword>
<dbReference type="InterPro" id="IPR001610">
    <property type="entry name" value="PAC"/>
</dbReference>
<dbReference type="Proteomes" id="UP000255317">
    <property type="component" value="Unassembled WGS sequence"/>
</dbReference>